<evidence type="ECO:0000313" key="3">
    <source>
        <dbReference type="Proteomes" id="UP000594263"/>
    </source>
</evidence>
<dbReference type="EnsemblPlants" id="Kaladp0048s0128.2.v1.1">
    <property type="protein sequence ID" value="Kaladp0048s0128.2.v1.1"/>
    <property type="gene ID" value="Kaladp0048s0128.v1.1"/>
</dbReference>
<dbReference type="InterPro" id="IPR016123">
    <property type="entry name" value="Mog1/PsbP_a/b/a-sand"/>
</dbReference>
<dbReference type="Gramene" id="Kaladp0048s0128.2.v1.1">
    <property type="protein sequence ID" value="Kaladp0048s0128.2.v1.1"/>
    <property type="gene ID" value="Kaladp0048s0128.v1.1"/>
</dbReference>
<dbReference type="AlphaFoldDB" id="A0A7N0TX19"/>
<organism evidence="2 3">
    <name type="scientific">Kalanchoe fedtschenkoi</name>
    <name type="common">Lavender scallops</name>
    <name type="synonym">South American air plant</name>
    <dbReference type="NCBI Taxonomy" id="63787"/>
    <lineage>
        <taxon>Eukaryota</taxon>
        <taxon>Viridiplantae</taxon>
        <taxon>Streptophyta</taxon>
        <taxon>Embryophyta</taxon>
        <taxon>Tracheophyta</taxon>
        <taxon>Spermatophyta</taxon>
        <taxon>Magnoliopsida</taxon>
        <taxon>eudicotyledons</taxon>
        <taxon>Gunneridae</taxon>
        <taxon>Pentapetalae</taxon>
        <taxon>Saxifragales</taxon>
        <taxon>Crassulaceae</taxon>
        <taxon>Kalanchoe</taxon>
    </lineage>
</organism>
<dbReference type="Gramene" id="Kaladp0048s0128.1.v1.1">
    <property type="protein sequence ID" value="Kaladp0048s0128.1.v1.1"/>
    <property type="gene ID" value="Kaladp0048s0128.v1.1"/>
</dbReference>
<keyword evidence="3" id="KW-1185">Reference proteome</keyword>
<dbReference type="PANTHER" id="PTHR31407">
    <property type="match status" value="1"/>
</dbReference>
<dbReference type="GO" id="GO:0009654">
    <property type="term" value="C:photosystem II oxygen evolving complex"/>
    <property type="evidence" value="ECO:0007669"/>
    <property type="project" value="InterPro"/>
</dbReference>
<dbReference type="GO" id="GO:0015979">
    <property type="term" value="P:photosynthesis"/>
    <property type="evidence" value="ECO:0007669"/>
    <property type="project" value="InterPro"/>
</dbReference>
<dbReference type="EnsemblPlants" id="Kaladp0048s0128.4.v1.1">
    <property type="protein sequence ID" value="Kaladp0048s0128.4.v1.1"/>
    <property type="gene ID" value="Kaladp0048s0128.v1.1"/>
</dbReference>
<dbReference type="PANTHER" id="PTHR31407:SF3">
    <property type="entry name" value="PSBP DOMAIN-CONTAINING PROTEIN 2, CHLOROPLASTIC"/>
    <property type="match status" value="1"/>
</dbReference>
<sequence>MMALRICSALSSSNIISSAPINAPHLNLAQIHKEPSLIASKCTVSRRKLDLSLVAVALAGSLLNIGDAIAEQGQDLANELDRYTDSEEGFTLLKPHSWNKVEKAGANVLFEEGGNNIGVVVTPVRLSKLSDFGTPQFVADKLIQAEKRKESTNDARLIEFKERSGQGGLEVYEFEYEVDSSRGGLKKIFSAAFVASKKLYLLNIAHSDKPENPIDAHTRLMLESVLHSFDLAPSA</sequence>
<reference evidence="2" key="1">
    <citation type="submission" date="2021-01" db="UniProtKB">
        <authorList>
            <consortium name="EnsemblPlants"/>
        </authorList>
    </citation>
    <scope>IDENTIFICATION</scope>
</reference>
<dbReference type="Gramene" id="Kaladp0048s0128.3.v1.1">
    <property type="protein sequence ID" value="Kaladp0048s0128.3.v1.1"/>
    <property type="gene ID" value="Kaladp0048s0128.v1.1"/>
</dbReference>
<dbReference type="OMA" id="CIHESHK"/>
<dbReference type="Gramene" id="Kaladp0048s0128.5.v1.1">
    <property type="protein sequence ID" value="Kaladp0048s0128.5.v1.1"/>
    <property type="gene ID" value="Kaladp0048s0128.v1.1"/>
</dbReference>
<evidence type="ECO:0000259" key="1">
    <source>
        <dbReference type="Pfam" id="PF01789"/>
    </source>
</evidence>
<dbReference type="EnsemblPlants" id="Kaladp0048s0128.5.v1.1">
    <property type="protein sequence ID" value="Kaladp0048s0128.5.v1.1"/>
    <property type="gene ID" value="Kaladp0048s0128.v1.1"/>
</dbReference>
<dbReference type="Proteomes" id="UP000594263">
    <property type="component" value="Unplaced"/>
</dbReference>
<dbReference type="Gramene" id="Kaladp0048s0128.4.v1.1">
    <property type="protein sequence ID" value="Kaladp0048s0128.4.v1.1"/>
    <property type="gene ID" value="Kaladp0048s0128.v1.1"/>
</dbReference>
<dbReference type="Pfam" id="PF01789">
    <property type="entry name" value="PsbP"/>
    <property type="match status" value="1"/>
</dbReference>
<proteinExistence type="predicted"/>
<dbReference type="InterPro" id="IPR002683">
    <property type="entry name" value="PsbP_C"/>
</dbReference>
<dbReference type="GO" id="GO:0019898">
    <property type="term" value="C:extrinsic component of membrane"/>
    <property type="evidence" value="ECO:0007669"/>
    <property type="project" value="InterPro"/>
</dbReference>
<dbReference type="SUPFAM" id="SSF55724">
    <property type="entry name" value="Mog1p/PsbP-like"/>
    <property type="match status" value="1"/>
</dbReference>
<protein>
    <recommendedName>
        <fullName evidence="1">PsbP C-terminal domain-containing protein</fullName>
    </recommendedName>
</protein>
<dbReference type="EnsemblPlants" id="Kaladp0048s0128.1.v1.1">
    <property type="protein sequence ID" value="Kaladp0048s0128.1.v1.1"/>
    <property type="gene ID" value="Kaladp0048s0128.v1.1"/>
</dbReference>
<dbReference type="GO" id="GO:0005509">
    <property type="term" value="F:calcium ion binding"/>
    <property type="evidence" value="ECO:0007669"/>
    <property type="project" value="InterPro"/>
</dbReference>
<dbReference type="Gene3D" id="3.40.1000.10">
    <property type="entry name" value="Mog1/PsbP, alpha/beta/alpha sandwich"/>
    <property type="match status" value="1"/>
</dbReference>
<feature type="domain" description="PsbP C-terminal" evidence="1">
    <location>
        <begin position="79"/>
        <end position="230"/>
    </location>
</feature>
<evidence type="ECO:0000313" key="2">
    <source>
        <dbReference type="EnsemblPlants" id="Kaladp0048s0128.1.v1.1"/>
    </source>
</evidence>
<dbReference type="EnsemblPlants" id="Kaladp0048s0128.3.v1.1">
    <property type="protein sequence ID" value="Kaladp0048s0128.3.v1.1"/>
    <property type="gene ID" value="Kaladp0048s0128.v1.1"/>
</dbReference>
<accession>A0A7N0TX19</accession>
<name>A0A7N0TX19_KALFE</name>